<comment type="caution">
    <text evidence="2">The sequence shown here is derived from an EMBL/GenBank/DDBJ whole genome shotgun (WGS) entry which is preliminary data.</text>
</comment>
<feature type="domain" description="Heterokaryon incompatibility" evidence="1">
    <location>
        <begin position="57"/>
        <end position="264"/>
    </location>
</feature>
<dbReference type="PANTHER" id="PTHR24148:SF64">
    <property type="entry name" value="HETEROKARYON INCOMPATIBILITY DOMAIN-CONTAINING PROTEIN"/>
    <property type="match status" value="1"/>
</dbReference>
<evidence type="ECO:0000313" key="3">
    <source>
        <dbReference type="Proteomes" id="UP001174691"/>
    </source>
</evidence>
<dbReference type="InterPro" id="IPR010730">
    <property type="entry name" value="HET"/>
</dbReference>
<keyword evidence="3" id="KW-1185">Reference proteome</keyword>
<dbReference type="PANTHER" id="PTHR24148">
    <property type="entry name" value="ANKYRIN REPEAT DOMAIN-CONTAINING PROTEIN 39 HOMOLOG-RELATED"/>
    <property type="match status" value="1"/>
</dbReference>
<dbReference type="Pfam" id="PF06985">
    <property type="entry name" value="HET"/>
    <property type="match status" value="1"/>
</dbReference>
<name>A0AA38RRJ7_9PEZI</name>
<evidence type="ECO:0000259" key="1">
    <source>
        <dbReference type="Pfam" id="PF06985"/>
    </source>
</evidence>
<sequence length="752" mass="84696">MATAYKYQVLPSETAFFRLIQLFPSEAPEDDDDRSPLRCEIITAELGALGHPPTTSYEAISYVWGDKKPSSQYLLHVVDGNGTESSLEVSQTCHDALRRFRWAKPEPRTLWIDYICINQSDLQEKANQVSRMGTIYSKASRVLVWLGPDVDSGATLIIKMLEDCAAAYSAEKGLDEDRTLEIRSSIQDGKHINFKHHAADRRPSGCRVVYDINHLGHGQADESHSDAVERNMGIDEQDDDSYRASVFGQLLGLPWFHRMWTIQELALSTRATLIWGGSEINWALLLNAMPALRHVCRSGWLLAQSIVQIHQDIRIHILVQRHPEERARVLSGRTPTSRGLVPWSLIFTALRIKDASDPRDKIFAMYEVCTELGMPMPKPDYTTAVRDVFILGTRAMLREKNNPSVELVLFYLLTTPEPSTLPSLRCLPSWVPDWTQSWMDRQVRQFMFEWTFFRAAGESGAQCSWGEDLEVLVCRGRVIDTITVAPEGVMPTRKLSALVFDQAKRLSQPYDLSECELCRGWSIMKSWARLINSSEEGKPCPGQTETPASGHLDLQGDKAPSILHDFYTTLFMDIARPGSQRAPNSRESWMDDDECQASFKAFMRWYASMISIPQHDDGTNSTVLERTALEISDILAVPAHRHDSQAPDMSGHTDPDHSKHPKMDCDMMRFLTSVWKQLAARSFFTTTEDRMGVVDGQAVLGDVVVLVAGCNAVMILRSQGPRYRVVGTGYVHGVMDGEVWPGDDELESLEIV</sequence>
<organism evidence="2 3">
    <name type="scientific">Coniochaeta hoffmannii</name>
    <dbReference type="NCBI Taxonomy" id="91930"/>
    <lineage>
        <taxon>Eukaryota</taxon>
        <taxon>Fungi</taxon>
        <taxon>Dikarya</taxon>
        <taxon>Ascomycota</taxon>
        <taxon>Pezizomycotina</taxon>
        <taxon>Sordariomycetes</taxon>
        <taxon>Sordariomycetidae</taxon>
        <taxon>Coniochaetales</taxon>
        <taxon>Coniochaetaceae</taxon>
        <taxon>Coniochaeta</taxon>
    </lineage>
</organism>
<dbReference type="InterPro" id="IPR052895">
    <property type="entry name" value="HetReg/Transcr_Mod"/>
</dbReference>
<dbReference type="AlphaFoldDB" id="A0AA38RRJ7"/>
<evidence type="ECO:0000313" key="2">
    <source>
        <dbReference type="EMBL" id="KAJ9156843.1"/>
    </source>
</evidence>
<dbReference type="EMBL" id="JANBVN010000050">
    <property type="protein sequence ID" value="KAJ9156843.1"/>
    <property type="molecule type" value="Genomic_DNA"/>
</dbReference>
<accession>A0AA38RRJ7</accession>
<proteinExistence type="predicted"/>
<dbReference type="Proteomes" id="UP001174691">
    <property type="component" value="Unassembled WGS sequence"/>
</dbReference>
<reference evidence="2" key="1">
    <citation type="submission" date="2022-07" db="EMBL/GenBank/DDBJ databases">
        <title>Fungi with potential for degradation of polypropylene.</title>
        <authorList>
            <person name="Gostincar C."/>
        </authorList>
    </citation>
    <scope>NUCLEOTIDE SEQUENCE</scope>
    <source>
        <strain evidence="2">EXF-13287</strain>
    </source>
</reference>
<gene>
    <name evidence="2" type="ORF">NKR19_g4105</name>
</gene>
<protein>
    <recommendedName>
        <fullName evidence="1">Heterokaryon incompatibility domain-containing protein</fullName>
    </recommendedName>
</protein>